<dbReference type="Proteomes" id="UP000664169">
    <property type="component" value="Unassembled WGS sequence"/>
</dbReference>
<reference evidence="1" key="1">
    <citation type="submission" date="2021-03" db="EMBL/GenBank/DDBJ databases">
        <authorList>
            <person name="Tagirdzhanova G."/>
        </authorList>
    </citation>
    <scope>NUCLEOTIDE SEQUENCE</scope>
</reference>
<proteinExistence type="predicted"/>
<dbReference type="EMBL" id="CAJPDQ010000026">
    <property type="protein sequence ID" value="CAF9926892.1"/>
    <property type="molecule type" value="Genomic_DNA"/>
</dbReference>
<accession>A0A8H3FKS5</accession>
<evidence type="ECO:0000313" key="2">
    <source>
        <dbReference type="Proteomes" id="UP000664169"/>
    </source>
</evidence>
<gene>
    <name evidence="1" type="ORF">GOMPHAMPRED_004255</name>
</gene>
<dbReference type="AlphaFoldDB" id="A0A8H3FKS5"/>
<sequence>MESLLTRVVEAFKAPKHPLRVKDWEEEKVKRNHMLGILSLNNPEAVQVHIKKAEVLSAELKIMGTAIDKQVGSPVEFKEVDPGVSKHWSSWKSHLA</sequence>
<keyword evidence="2" id="KW-1185">Reference proteome</keyword>
<comment type="caution">
    <text evidence="1">The sequence shown here is derived from an EMBL/GenBank/DDBJ whole genome shotgun (WGS) entry which is preliminary data.</text>
</comment>
<name>A0A8H3FKS5_9LECA</name>
<organism evidence="1 2">
    <name type="scientific">Gomphillus americanus</name>
    <dbReference type="NCBI Taxonomy" id="1940652"/>
    <lineage>
        <taxon>Eukaryota</taxon>
        <taxon>Fungi</taxon>
        <taxon>Dikarya</taxon>
        <taxon>Ascomycota</taxon>
        <taxon>Pezizomycotina</taxon>
        <taxon>Lecanoromycetes</taxon>
        <taxon>OSLEUM clade</taxon>
        <taxon>Ostropomycetidae</taxon>
        <taxon>Ostropales</taxon>
        <taxon>Graphidaceae</taxon>
        <taxon>Gomphilloideae</taxon>
        <taxon>Gomphillus</taxon>
    </lineage>
</organism>
<evidence type="ECO:0000313" key="1">
    <source>
        <dbReference type="EMBL" id="CAF9926892.1"/>
    </source>
</evidence>
<protein>
    <submittedName>
        <fullName evidence="1">Uncharacterized protein</fullName>
    </submittedName>
</protein>